<evidence type="ECO:0008006" key="2">
    <source>
        <dbReference type="Google" id="ProtNLM"/>
    </source>
</evidence>
<dbReference type="AlphaFoldDB" id="A0A7V5XZ36"/>
<protein>
    <recommendedName>
        <fullName evidence="2">YbbR-like domain-containing protein</fullName>
    </recommendedName>
</protein>
<evidence type="ECO:0000313" key="1">
    <source>
        <dbReference type="EMBL" id="HHR48240.1"/>
    </source>
</evidence>
<sequence length="308" mass="36544">MAKKFPTLTFLSIILSLFLWVLAVLEKEHNIKIKSQIKIIKIPENIFLLKQMPNELYLQIIGKGRDLIKNWRYLKEYPIDFNELLENQQKFPARFRLYLDLKKIKEIKEIQLLSYSPNYLDLVIDILAEKELPIKPLFKEENEEFSLIKTTDTKIKVFGPQSELTFLKEIYTESVDLKKIKPQYLPAKNCYYASQTIKLLNPDKRYFRLAKEEIPIEFYFTKIIEKEFKEIPVKLITNSQTKVTPLYCRVVVKGAENILDTLQSKNIKVIIDVRHLKKGEYNLPAEILLPRKITLIKCQPEKFRIEKF</sequence>
<dbReference type="Gene3D" id="2.170.120.30">
    <property type="match status" value="1"/>
</dbReference>
<dbReference type="InterPro" id="IPR053154">
    <property type="entry name" value="c-di-AMP_regulator"/>
</dbReference>
<comment type="caution">
    <text evidence="1">The sequence shown here is derived from an EMBL/GenBank/DDBJ whole genome shotgun (WGS) entry which is preliminary data.</text>
</comment>
<reference evidence="1" key="1">
    <citation type="journal article" date="2020" name="mSystems">
        <title>Genome- and Community-Level Interaction Insights into Carbon Utilization and Element Cycling Functions of Hydrothermarchaeota in Hydrothermal Sediment.</title>
        <authorList>
            <person name="Zhou Z."/>
            <person name="Liu Y."/>
            <person name="Xu W."/>
            <person name="Pan J."/>
            <person name="Luo Z.H."/>
            <person name="Li M."/>
        </authorList>
    </citation>
    <scope>NUCLEOTIDE SEQUENCE [LARGE SCALE GENOMIC DNA]</scope>
    <source>
        <strain evidence="1">SpSt-791</strain>
    </source>
</reference>
<dbReference type="PANTHER" id="PTHR37804:SF1">
    <property type="entry name" value="CDAA REGULATORY PROTEIN CDAR"/>
    <property type="match status" value="1"/>
</dbReference>
<proteinExistence type="predicted"/>
<dbReference type="PANTHER" id="PTHR37804">
    <property type="entry name" value="CDAA REGULATORY PROTEIN CDAR"/>
    <property type="match status" value="1"/>
</dbReference>
<name>A0A7V5XZ36_UNCW3</name>
<organism evidence="1">
    <name type="scientific">candidate division WOR-3 bacterium</name>
    <dbReference type="NCBI Taxonomy" id="2052148"/>
    <lineage>
        <taxon>Bacteria</taxon>
        <taxon>Bacteria division WOR-3</taxon>
    </lineage>
</organism>
<accession>A0A7V5XZ36</accession>
<gene>
    <name evidence="1" type="ORF">ENV79_01135</name>
</gene>
<dbReference type="EMBL" id="DTHS01000012">
    <property type="protein sequence ID" value="HHR48240.1"/>
    <property type="molecule type" value="Genomic_DNA"/>
</dbReference>